<evidence type="ECO:0000256" key="1">
    <source>
        <dbReference type="ARBA" id="ARBA00023002"/>
    </source>
</evidence>
<dbReference type="InterPro" id="IPR006139">
    <property type="entry name" value="D-isomer_2_OHA_DH_cat_dom"/>
</dbReference>
<dbReference type="AlphaFoldDB" id="M5AMY4"/>
<keyword evidence="2" id="KW-0520">NAD</keyword>
<accession>M5AMY4</accession>
<dbReference type="Pfam" id="PF02826">
    <property type="entry name" value="2-Hacid_dh_C"/>
    <property type="match status" value="1"/>
</dbReference>
<dbReference type="InterPro" id="IPR006140">
    <property type="entry name" value="D-isomer_DH_NAD-bd"/>
</dbReference>
<reference evidence="6" key="1">
    <citation type="submission" date="2012-10" db="EMBL/GenBank/DDBJ databases">
        <authorList>
            <person name="Maita H."/>
            <person name="Sato S."/>
        </authorList>
    </citation>
    <scope>NUCLEOTIDE SEQUENCE</scope>
    <source>
        <strain evidence="6">NZP2037</strain>
    </source>
</reference>
<keyword evidence="1 3" id="KW-0560">Oxidoreductase</keyword>
<dbReference type="Gene3D" id="3.40.50.720">
    <property type="entry name" value="NAD(P)-binding Rossmann-like Domain"/>
    <property type="match status" value="2"/>
</dbReference>
<feature type="domain" description="D-isomer specific 2-hydroxyacid dehydrogenase NAD-binding" evidence="5">
    <location>
        <begin position="46"/>
        <end position="202"/>
    </location>
</feature>
<evidence type="ECO:0000259" key="5">
    <source>
        <dbReference type="Pfam" id="PF02826"/>
    </source>
</evidence>
<dbReference type="Pfam" id="PF00389">
    <property type="entry name" value="2-Hacid_dh"/>
    <property type="match status" value="1"/>
</dbReference>
<evidence type="ECO:0000256" key="3">
    <source>
        <dbReference type="RuleBase" id="RU003719"/>
    </source>
</evidence>
<dbReference type="PANTHER" id="PTHR43333">
    <property type="entry name" value="2-HACID_DH_C DOMAIN-CONTAINING PROTEIN"/>
    <property type="match status" value="1"/>
</dbReference>
<dbReference type="GO" id="GO:0051287">
    <property type="term" value="F:NAD binding"/>
    <property type="evidence" value="ECO:0007669"/>
    <property type="project" value="InterPro"/>
</dbReference>
<dbReference type="InterPro" id="IPR036291">
    <property type="entry name" value="NAD(P)-bd_dom_sf"/>
</dbReference>
<comment type="similarity">
    <text evidence="3">Belongs to the D-isomer specific 2-hydroxyacid dehydrogenase family.</text>
</comment>
<organism evidence="6">
    <name type="scientific">Rhizobium loti</name>
    <name type="common">Mesorhizobium loti</name>
    <dbReference type="NCBI Taxonomy" id="381"/>
    <lineage>
        <taxon>Bacteria</taxon>
        <taxon>Pseudomonadati</taxon>
        <taxon>Pseudomonadota</taxon>
        <taxon>Alphaproteobacteria</taxon>
        <taxon>Hyphomicrobiales</taxon>
        <taxon>Phyllobacteriaceae</taxon>
        <taxon>Mesorhizobium</taxon>
    </lineage>
</organism>
<dbReference type="EMBL" id="AP012557">
    <property type="protein sequence ID" value="BAN09885.1"/>
    <property type="molecule type" value="Genomic_DNA"/>
</dbReference>
<reference evidence="6" key="2">
    <citation type="journal article" date="2013" name="Microbes Environ.">
        <title>Commonalities and Differences among Symbiosis Islands of Three Mesorhizobium loti Strains.</title>
        <authorList>
            <person name="Kasai-Maita H."/>
            <person name="Hirakawa H."/>
            <person name="Nakamura Y."/>
            <person name="Kaneko T."/>
            <person name="Miki K."/>
            <person name="Maruya J."/>
            <person name="Okazaki S."/>
            <person name="Tabata S."/>
            <person name="Saeki K."/>
            <person name="Sato S."/>
        </authorList>
    </citation>
    <scope>NUCLEOTIDE SEQUENCE</scope>
    <source>
        <strain evidence="6">NZP2037</strain>
    </source>
</reference>
<dbReference type="SUPFAM" id="SSF51735">
    <property type="entry name" value="NAD(P)-binding Rossmann-fold domains"/>
    <property type="match status" value="1"/>
</dbReference>
<sequence>MNHRCGPMASAFFNSLLDLNFLKNRGIKVANIRGSNAIAVAEQAKMFMLSLAKLTVLKHNMASSGQQVFPWWEDGTRAAMLNGRTLGLLGVGNVGGRVAKRAKAFDMQVLGVRRDKDVGVDHVDSMYGIDDLHSVIARSDYAVLAMPLTRDTEQFFGKSEIEAMKSSAFLINVARGTLVAEKPLHDALISGRLRGYAADVWWWYENAMPATCYSGTMSRLGVHKLPNVLCSGDQASNADDVRERNLAYGTQNLVEFFGGQVVKNEVSLDLGY</sequence>
<protein>
    <submittedName>
        <fullName evidence="6">Probable phosphoglycerate dehydrogenase</fullName>
    </submittedName>
</protein>
<proteinExistence type="inferred from homology"/>
<dbReference type="PANTHER" id="PTHR43333:SF1">
    <property type="entry name" value="D-ISOMER SPECIFIC 2-HYDROXYACID DEHYDROGENASE NAD-BINDING DOMAIN-CONTAINING PROTEIN"/>
    <property type="match status" value="1"/>
</dbReference>
<name>M5AMY4_RHILI</name>
<dbReference type="OrthoDB" id="9793626at2"/>
<feature type="domain" description="D-isomer specific 2-hydroxyacid dehydrogenase catalytic" evidence="4">
    <location>
        <begin position="17"/>
        <end position="266"/>
    </location>
</feature>
<evidence type="ECO:0000259" key="4">
    <source>
        <dbReference type="Pfam" id="PF00389"/>
    </source>
</evidence>
<evidence type="ECO:0000256" key="2">
    <source>
        <dbReference type="ARBA" id="ARBA00023027"/>
    </source>
</evidence>
<dbReference type="GO" id="GO:0016616">
    <property type="term" value="F:oxidoreductase activity, acting on the CH-OH group of donors, NAD or NADP as acceptor"/>
    <property type="evidence" value="ECO:0007669"/>
    <property type="project" value="InterPro"/>
</dbReference>
<evidence type="ECO:0000313" key="6">
    <source>
        <dbReference type="EMBL" id="BAN09885.1"/>
    </source>
</evidence>
<dbReference type="RefSeq" id="WP_155249174.1">
    <property type="nucleotide sequence ID" value="NZ_LZTH01000014.1"/>
</dbReference>